<evidence type="ECO:0000313" key="3">
    <source>
        <dbReference type="WBParaSite" id="PDA_v2.g18760.t1"/>
    </source>
</evidence>
<organism evidence="2 3">
    <name type="scientific">Panagrolaimus davidi</name>
    <dbReference type="NCBI Taxonomy" id="227884"/>
    <lineage>
        <taxon>Eukaryota</taxon>
        <taxon>Metazoa</taxon>
        <taxon>Ecdysozoa</taxon>
        <taxon>Nematoda</taxon>
        <taxon>Chromadorea</taxon>
        <taxon>Rhabditida</taxon>
        <taxon>Tylenchina</taxon>
        <taxon>Panagrolaimomorpha</taxon>
        <taxon>Panagrolaimoidea</taxon>
        <taxon>Panagrolaimidae</taxon>
        <taxon>Panagrolaimus</taxon>
    </lineage>
</organism>
<feature type="signal peptide" evidence="1">
    <location>
        <begin position="1"/>
        <end position="19"/>
    </location>
</feature>
<keyword evidence="2" id="KW-1185">Reference proteome</keyword>
<name>A0A914PK38_9BILA</name>
<sequence length="106" mass="11464">MHLAAVNLILAFQFIFEKGVSNQESLIKVYKKNKAATYYILPSTATTTTTSIFDVSSNSSEESNENINSTLIRIARAAASEIITGNSSIVEEDCGPKIECILGNTT</sequence>
<dbReference type="Proteomes" id="UP000887578">
    <property type="component" value="Unplaced"/>
</dbReference>
<reference evidence="3" key="1">
    <citation type="submission" date="2022-11" db="UniProtKB">
        <authorList>
            <consortium name="WormBaseParasite"/>
        </authorList>
    </citation>
    <scope>IDENTIFICATION</scope>
</reference>
<keyword evidence="1" id="KW-0732">Signal</keyword>
<evidence type="ECO:0000313" key="2">
    <source>
        <dbReference type="Proteomes" id="UP000887578"/>
    </source>
</evidence>
<dbReference type="AlphaFoldDB" id="A0A914PK38"/>
<evidence type="ECO:0000256" key="1">
    <source>
        <dbReference type="SAM" id="SignalP"/>
    </source>
</evidence>
<dbReference type="WBParaSite" id="PDA_v2.g18760.t1">
    <property type="protein sequence ID" value="PDA_v2.g18760.t1"/>
    <property type="gene ID" value="PDA_v2.g18760"/>
</dbReference>
<protein>
    <submittedName>
        <fullName evidence="3">Uncharacterized protein</fullName>
    </submittedName>
</protein>
<proteinExistence type="predicted"/>
<accession>A0A914PK38</accession>
<feature type="chain" id="PRO_5037528498" evidence="1">
    <location>
        <begin position="20"/>
        <end position="106"/>
    </location>
</feature>